<evidence type="ECO:0000259" key="5">
    <source>
        <dbReference type="Pfam" id="PF03109"/>
    </source>
</evidence>
<gene>
    <name evidence="6" type="ORF">NGTWS1702_12260</name>
</gene>
<keyword evidence="2" id="KW-0808">Transferase</keyword>
<organism evidence="6 7">
    <name type="scientific">Mycolicibacterium cyprinidarum</name>
    <dbReference type="NCBI Taxonomy" id="2860311"/>
    <lineage>
        <taxon>Bacteria</taxon>
        <taxon>Bacillati</taxon>
        <taxon>Actinomycetota</taxon>
        <taxon>Actinomycetes</taxon>
        <taxon>Mycobacteriales</taxon>
        <taxon>Mycobacteriaceae</taxon>
        <taxon>Mycolicibacterium</taxon>
    </lineage>
</organism>
<proteinExistence type="inferred from homology"/>
<evidence type="ECO:0000313" key="6">
    <source>
        <dbReference type="EMBL" id="GJF12830.1"/>
    </source>
</evidence>
<evidence type="ECO:0000313" key="7">
    <source>
        <dbReference type="Proteomes" id="UP001060504"/>
    </source>
</evidence>
<accession>A0ABQ4VEV1</accession>
<evidence type="ECO:0000256" key="4">
    <source>
        <dbReference type="ARBA" id="ARBA00022840"/>
    </source>
</evidence>
<keyword evidence="4 6" id="KW-0067">ATP-binding</keyword>
<dbReference type="InterPro" id="IPR051409">
    <property type="entry name" value="Atypical_kinase_ADCK"/>
</dbReference>
<evidence type="ECO:0000256" key="3">
    <source>
        <dbReference type="ARBA" id="ARBA00022741"/>
    </source>
</evidence>
<name>A0ABQ4VEV1_9MYCO</name>
<dbReference type="GO" id="GO:0005524">
    <property type="term" value="F:ATP binding"/>
    <property type="evidence" value="ECO:0007669"/>
    <property type="project" value="UniProtKB-KW"/>
</dbReference>
<comment type="similarity">
    <text evidence="1">Belongs to the protein kinase superfamily. ADCK protein kinase family.</text>
</comment>
<dbReference type="CDD" id="cd13970">
    <property type="entry name" value="ABC1_ADCK3"/>
    <property type="match status" value="1"/>
</dbReference>
<sequence length="497" mass="54022">MARRGGSVPQGRFRRGAPLAGLAARTVCGRVVANVRESAGSAGAVARFDQRCAQRYAELLGSSRGVLMKAGQILSMGDTDRWGGGGFEPYLEALGRLQSTVPVMDPVLVAELLDVQLGAGAGQFAEFAPVPVAAASIGQVHRAVLDDGRQVAVKVQYPGVARAIEDDLANVELLATFLRVVTAGTAVRADLDGVARTAGARIREEVDYRHEAAMMAVFGELYRDHPFIRIPQVITEACGDQVLTMTYLDGMDWAQAQHADQDLKNTWAEVILRFAYSNRWLAGLLHADPNPGNYRFFADGTVGFLDFGCVQVLTETQRSCWFAMIRAVVEGRATELPELMAQAGFLEGDPRVSADELHQWWAELLHDIIVEPQPVTYTSAHRDRLVAGMFNFRDRNHLLSRLSVSGVGAVTARIQFNLVSICAALGATLPVRSIADDMDGVAEPVTMLGQQHQVWMRERGLAGPSFAPGEIHRKSFIDQPQLTTNLTSTPTEKAENS</sequence>
<evidence type="ECO:0000256" key="2">
    <source>
        <dbReference type="ARBA" id="ARBA00022679"/>
    </source>
</evidence>
<dbReference type="InterPro" id="IPR004147">
    <property type="entry name" value="ABC1_dom"/>
</dbReference>
<protein>
    <submittedName>
        <fullName evidence="6">ABC transporter ATP-binding protein</fullName>
    </submittedName>
</protein>
<evidence type="ECO:0000256" key="1">
    <source>
        <dbReference type="ARBA" id="ARBA00009670"/>
    </source>
</evidence>
<feature type="domain" description="ABC1 atypical kinase-like" evidence="5">
    <location>
        <begin position="96"/>
        <end position="335"/>
    </location>
</feature>
<dbReference type="SUPFAM" id="SSF56112">
    <property type="entry name" value="Protein kinase-like (PK-like)"/>
    <property type="match status" value="1"/>
</dbReference>
<dbReference type="Pfam" id="PF03109">
    <property type="entry name" value="ABC1"/>
    <property type="match status" value="1"/>
</dbReference>
<dbReference type="InterPro" id="IPR011009">
    <property type="entry name" value="Kinase-like_dom_sf"/>
</dbReference>
<keyword evidence="3" id="KW-0547">Nucleotide-binding</keyword>
<comment type="caution">
    <text evidence="6">The sequence shown here is derived from an EMBL/GenBank/DDBJ whole genome shotgun (WGS) entry which is preliminary data.</text>
</comment>
<reference evidence="6 7" key="1">
    <citation type="submission" date="2021-08" db="EMBL/GenBank/DDBJ databases">
        <title>Draft genome sequence of Mycolicibacterium sp. NGTWS1702 strain.</title>
        <authorList>
            <person name="Matsumoto M."/>
            <person name="Tang B.C.C."/>
            <person name="Machida Y."/>
            <person name="Matoyama H."/>
            <person name="Kishihara T."/>
            <person name="Sato S."/>
            <person name="Kondo I."/>
            <person name="Sano M."/>
            <person name="Kato G."/>
        </authorList>
    </citation>
    <scope>NUCLEOTIDE SEQUENCE [LARGE SCALE GENOMIC DNA]</scope>
    <source>
        <strain evidence="6 7">NGTWSNA01</strain>
    </source>
</reference>
<dbReference type="PANTHER" id="PTHR43851">
    <property type="match status" value="1"/>
</dbReference>
<keyword evidence="7" id="KW-1185">Reference proteome</keyword>
<dbReference type="Proteomes" id="UP001060504">
    <property type="component" value="Unassembled WGS sequence"/>
</dbReference>
<dbReference type="PANTHER" id="PTHR43851:SF3">
    <property type="entry name" value="COENZYME Q8"/>
    <property type="match status" value="1"/>
</dbReference>
<dbReference type="EMBL" id="BPRH01001300">
    <property type="protein sequence ID" value="GJF12830.1"/>
    <property type="molecule type" value="Genomic_DNA"/>
</dbReference>
<dbReference type="InterPro" id="IPR034646">
    <property type="entry name" value="ADCK3_dom"/>
</dbReference>